<dbReference type="AlphaFoldDB" id="A0A139IK01"/>
<dbReference type="EMBL" id="LFZO01000069">
    <property type="protein sequence ID" value="KXT14975.1"/>
    <property type="molecule type" value="Genomic_DNA"/>
</dbReference>
<proteinExistence type="predicted"/>
<organism evidence="1 2">
    <name type="scientific">Pseudocercospora musae</name>
    <dbReference type="NCBI Taxonomy" id="113226"/>
    <lineage>
        <taxon>Eukaryota</taxon>
        <taxon>Fungi</taxon>
        <taxon>Dikarya</taxon>
        <taxon>Ascomycota</taxon>
        <taxon>Pezizomycotina</taxon>
        <taxon>Dothideomycetes</taxon>
        <taxon>Dothideomycetidae</taxon>
        <taxon>Mycosphaerellales</taxon>
        <taxon>Mycosphaerellaceae</taxon>
        <taxon>Pseudocercospora</taxon>
    </lineage>
</organism>
<comment type="caution">
    <text evidence="1">The sequence shown here is derived from an EMBL/GenBank/DDBJ whole genome shotgun (WGS) entry which is preliminary data.</text>
</comment>
<accession>A0A139IK01</accession>
<sequence>MVIVARILSNVGGMQTFAIDTSDTNGVDTVRVAIEVAVVVCGSSISDGEDEYTAKTRATLLDAFQHGSSDENAWCFHGLAIIRWPPRARIDLCLLVCICHGFCFVDVRDDLAENTYASDSCLVCDANTTDIVPHSSNLSCTSCSMAVVCQTWLWIWSWIVVVPTALSTVIVLEVIAVQVQAVVHDANSATFALDTLLPDTGNIDVVTRLDVVVQVPLFQEDGIIDAQVQADLLVFLQKFRHGIKFGRRLGTRQEFRRDWDSTSFDQRKAFV</sequence>
<keyword evidence="2" id="KW-1185">Reference proteome</keyword>
<dbReference type="Proteomes" id="UP000073492">
    <property type="component" value="Unassembled WGS sequence"/>
</dbReference>
<evidence type="ECO:0000313" key="1">
    <source>
        <dbReference type="EMBL" id="KXT14975.1"/>
    </source>
</evidence>
<evidence type="ECO:0000313" key="2">
    <source>
        <dbReference type="Proteomes" id="UP000073492"/>
    </source>
</evidence>
<protein>
    <submittedName>
        <fullName evidence="1">Uncharacterized protein</fullName>
    </submittedName>
</protein>
<name>A0A139IK01_9PEZI</name>
<reference evidence="1 2" key="1">
    <citation type="submission" date="2015-07" db="EMBL/GenBank/DDBJ databases">
        <title>Comparative genomics of the Sigatoka disease complex on banana suggests a link between parallel evolutionary changes in Pseudocercospora fijiensis and Pseudocercospora eumusae and increased virulence on the banana host.</title>
        <authorList>
            <person name="Chang T.-C."/>
            <person name="Salvucci A."/>
            <person name="Crous P.W."/>
            <person name="Stergiopoulos I."/>
        </authorList>
    </citation>
    <scope>NUCLEOTIDE SEQUENCE [LARGE SCALE GENOMIC DNA]</scope>
    <source>
        <strain evidence="1 2">CBS 116634</strain>
    </source>
</reference>
<gene>
    <name evidence="1" type="ORF">AC579_7736</name>
</gene>